<protein>
    <submittedName>
        <fullName evidence="3">Dienelactone hydrolase family protein</fullName>
    </submittedName>
</protein>
<dbReference type="PANTHER" id="PTHR22946:SF0">
    <property type="entry name" value="DIENELACTONE HYDROLASE DOMAIN-CONTAINING PROTEIN"/>
    <property type="match status" value="1"/>
</dbReference>
<dbReference type="Proteomes" id="UP001500620">
    <property type="component" value="Unassembled WGS sequence"/>
</dbReference>
<feature type="domain" description="Dienelactone hydrolase" evidence="2">
    <location>
        <begin position="37"/>
        <end position="250"/>
    </location>
</feature>
<proteinExistence type="inferred from homology"/>
<evidence type="ECO:0000256" key="1">
    <source>
        <dbReference type="ARBA" id="ARBA00008645"/>
    </source>
</evidence>
<dbReference type="SUPFAM" id="SSF53474">
    <property type="entry name" value="alpha/beta-Hydrolases"/>
    <property type="match status" value="1"/>
</dbReference>
<dbReference type="RefSeq" id="WP_345121957.1">
    <property type="nucleotide sequence ID" value="NZ_BAABAT010000002.1"/>
</dbReference>
<keyword evidence="3" id="KW-0378">Hydrolase</keyword>
<keyword evidence="4" id="KW-1185">Reference proteome</keyword>
<comment type="caution">
    <text evidence="3">The sequence shown here is derived from an EMBL/GenBank/DDBJ whole genome shotgun (WGS) entry which is preliminary data.</text>
</comment>
<name>A0ABP8CZ39_9ACTN</name>
<dbReference type="InterPro" id="IPR050261">
    <property type="entry name" value="FrsA_esterase"/>
</dbReference>
<dbReference type="InterPro" id="IPR002925">
    <property type="entry name" value="Dienelactn_hydro"/>
</dbReference>
<comment type="similarity">
    <text evidence="1">Belongs to the AB hydrolase superfamily.</text>
</comment>
<evidence type="ECO:0000259" key="2">
    <source>
        <dbReference type="Pfam" id="PF01738"/>
    </source>
</evidence>
<dbReference type="Gene3D" id="3.40.50.1820">
    <property type="entry name" value="alpha/beta hydrolase"/>
    <property type="match status" value="1"/>
</dbReference>
<evidence type="ECO:0000313" key="3">
    <source>
        <dbReference type="EMBL" id="GAA4245174.1"/>
    </source>
</evidence>
<organism evidence="3 4">
    <name type="scientific">Dactylosporangium darangshiense</name>
    <dbReference type="NCBI Taxonomy" id="579108"/>
    <lineage>
        <taxon>Bacteria</taxon>
        <taxon>Bacillati</taxon>
        <taxon>Actinomycetota</taxon>
        <taxon>Actinomycetes</taxon>
        <taxon>Micromonosporales</taxon>
        <taxon>Micromonosporaceae</taxon>
        <taxon>Dactylosporangium</taxon>
    </lineage>
</organism>
<dbReference type="InterPro" id="IPR029058">
    <property type="entry name" value="AB_hydrolase_fold"/>
</dbReference>
<evidence type="ECO:0000313" key="4">
    <source>
        <dbReference type="Proteomes" id="UP001500620"/>
    </source>
</evidence>
<sequence>MTDFSAEHRQLIDAVAERPGAQIAEATVAYDHDGQPMEGYAAHDTAIAGPKPAVVIVHDWTGLREYPKARAQMLARLGYYAFCADVYGTGRRFDNSEESSAEAGKYYRNMPLLRARVRAAYDVVANDPAVDAGRIAVIGYCFGGTAALEFARTGAPVAGTVAFHAGLVAHDPADVAAITGSVLVCSGGADDVVPDSDIAAFQDELRTRPDLDWQVNVYSGAPHAFTLPGGAYRPVADRRSWRELTGFLSDVFAS</sequence>
<dbReference type="GO" id="GO:0016787">
    <property type="term" value="F:hydrolase activity"/>
    <property type="evidence" value="ECO:0007669"/>
    <property type="project" value="UniProtKB-KW"/>
</dbReference>
<dbReference type="PANTHER" id="PTHR22946">
    <property type="entry name" value="DIENELACTONE HYDROLASE DOMAIN-CONTAINING PROTEIN-RELATED"/>
    <property type="match status" value="1"/>
</dbReference>
<dbReference type="EMBL" id="BAABAT010000002">
    <property type="protein sequence ID" value="GAA4245174.1"/>
    <property type="molecule type" value="Genomic_DNA"/>
</dbReference>
<gene>
    <name evidence="3" type="ORF">GCM10022255_011400</name>
</gene>
<dbReference type="Pfam" id="PF01738">
    <property type="entry name" value="DLH"/>
    <property type="match status" value="1"/>
</dbReference>
<reference evidence="4" key="1">
    <citation type="journal article" date="2019" name="Int. J. Syst. Evol. Microbiol.">
        <title>The Global Catalogue of Microorganisms (GCM) 10K type strain sequencing project: providing services to taxonomists for standard genome sequencing and annotation.</title>
        <authorList>
            <consortium name="The Broad Institute Genomics Platform"/>
            <consortium name="The Broad Institute Genome Sequencing Center for Infectious Disease"/>
            <person name="Wu L."/>
            <person name="Ma J."/>
        </authorList>
    </citation>
    <scope>NUCLEOTIDE SEQUENCE [LARGE SCALE GENOMIC DNA]</scope>
    <source>
        <strain evidence="4">JCM 17441</strain>
    </source>
</reference>
<accession>A0ABP8CZ39</accession>